<comment type="subunit">
    <text evidence="9">Component of the HAT-B complex composed of at least HAT1 and HAT2. The HAT-B complex binds to histone H4 tail.</text>
</comment>
<feature type="compositionally biased region" description="Basic and acidic residues" evidence="10">
    <location>
        <begin position="113"/>
        <end position="122"/>
    </location>
</feature>
<protein>
    <recommendedName>
        <fullName evidence="4 9">Histone acetyltransferase type B catalytic subunit</fullName>
        <ecNumber evidence="3 9">2.3.1.48</ecNumber>
    </recommendedName>
</protein>
<reference evidence="12 13" key="1">
    <citation type="submission" date="2024-04" db="EMBL/GenBank/DDBJ databases">
        <title>Phyllosticta paracitricarpa is synonymous to the EU quarantine fungus P. citricarpa based on phylogenomic analyses.</title>
        <authorList>
            <consortium name="Lawrence Berkeley National Laboratory"/>
            <person name="Van Ingen-Buijs V.A."/>
            <person name="Van Westerhoven A.C."/>
            <person name="Haridas S."/>
            <person name="Skiadas P."/>
            <person name="Martin F."/>
            <person name="Groenewald J.Z."/>
            <person name="Crous P.W."/>
            <person name="Seidl M.F."/>
        </authorList>
    </citation>
    <scope>NUCLEOTIDE SEQUENCE [LARGE SCALE GENOMIC DNA]</scope>
    <source>
        <strain evidence="12 13">CBS 123371</strain>
    </source>
</reference>
<evidence type="ECO:0000313" key="13">
    <source>
        <dbReference type="Proteomes" id="UP001363622"/>
    </source>
</evidence>
<evidence type="ECO:0000256" key="4">
    <source>
        <dbReference type="ARBA" id="ARBA00021268"/>
    </source>
</evidence>
<dbReference type="Pfam" id="PF21184">
    <property type="entry name" value="HAT1_C_fung"/>
    <property type="match status" value="1"/>
</dbReference>
<dbReference type="InterPro" id="IPR037113">
    <property type="entry name" value="Hat1_N_sf"/>
</dbReference>
<dbReference type="Pfam" id="PF10394">
    <property type="entry name" value="Hat1_N"/>
    <property type="match status" value="1"/>
</dbReference>
<proteinExistence type="inferred from homology"/>
<accession>A0ABR1KS79</accession>
<dbReference type="Gene3D" id="3.40.630.30">
    <property type="match status" value="1"/>
</dbReference>
<feature type="domain" description="Histone acetyl transferase HAT1 N-terminal" evidence="11">
    <location>
        <begin position="14"/>
        <end position="167"/>
    </location>
</feature>
<evidence type="ECO:0000256" key="3">
    <source>
        <dbReference type="ARBA" id="ARBA00013184"/>
    </source>
</evidence>
<dbReference type="Gene3D" id="3.90.360.10">
    <property type="entry name" value="Histone acetyl transferase 1 (HAT1), N-terminal domain"/>
    <property type="match status" value="1"/>
</dbReference>
<comment type="caution">
    <text evidence="12">The sequence shown here is derived from an EMBL/GenBank/DDBJ whole genome shotgun (WGS) entry which is preliminary data.</text>
</comment>
<evidence type="ECO:0000256" key="6">
    <source>
        <dbReference type="ARBA" id="ARBA00023242"/>
    </source>
</evidence>
<feature type="region of interest" description="Disordered" evidence="10">
    <location>
        <begin position="443"/>
        <end position="480"/>
    </location>
</feature>
<keyword evidence="6 9" id="KW-0539">Nucleus</keyword>
<evidence type="ECO:0000256" key="2">
    <source>
        <dbReference type="ARBA" id="ARBA00010543"/>
    </source>
</evidence>
<gene>
    <name evidence="12" type="ORF">IWZ03DRAFT_375785</name>
</gene>
<dbReference type="Proteomes" id="UP001363622">
    <property type="component" value="Unassembled WGS sequence"/>
</dbReference>
<dbReference type="PIRSF" id="PIRSF038084">
    <property type="entry name" value="HAT-B_cat"/>
    <property type="match status" value="1"/>
</dbReference>
<evidence type="ECO:0000313" key="12">
    <source>
        <dbReference type="EMBL" id="KAK7519230.1"/>
    </source>
</evidence>
<evidence type="ECO:0000256" key="10">
    <source>
        <dbReference type="SAM" id="MobiDB-lite"/>
    </source>
</evidence>
<name>A0ABR1KS79_9PEZI</name>
<dbReference type="InterPro" id="IPR013523">
    <property type="entry name" value="Hist_AcTrfase_HAT1_C"/>
</dbReference>
<dbReference type="PANTHER" id="PTHR12046">
    <property type="entry name" value="HISTONE ACETYLTRANSFERASE TYPE B CATALYTIC SUBUNIT"/>
    <property type="match status" value="1"/>
</dbReference>
<dbReference type="InterPro" id="IPR016181">
    <property type="entry name" value="Acyl_CoA_acyltransferase"/>
</dbReference>
<feature type="region of interest" description="Disordered" evidence="10">
    <location>
        <begin position="106"/>
        <end position="126"/>
    </location>
</feature>
<dbReference type="EMBL" id="JBBPHU010000004">
    <property type="protein sequence ID" value="KAK7519230.1"/>
    <property type="molecule type" value="Genomic_DNA"/>
</dbReference>
<evidence type="ECO:0000256" key="5">
    <source>
        <dbReference type="ARBA" id="ARBA00022679"/>
    </source>
</evidence>
<evidence type="ECO:0000259" key="11">
    <source>
        <dbReference type="Pfam" id="PF10394"/>
    </source>
</evidence>
<comment type="similarity">
    <text evidence="2 9">Belongs to the HAT1 family.</text>
</comment>
<keyword evidence="5 9" id="KW-0808">Transferase</keyword>
<comment type="subcellular location">
    <subcellularLocation>
        <location evidence="9">Cytoplasm</location>
    </subcellularLocation>
    <subcellularLocation>
        <location evidence="1 9">Nucleus</location>
    </subcellularLocation>
</comment>
<dbReference type="InterPro" id="IPR019467">
    <property type="entry name" value="Hat1_N"/>
</dbReference>
<dbReference type="SUPFAM" id="SSF55729">
    <property type="entry name" value="Acyl-CoA N-acyltransferases (Nat)"/>
    <property type="match status" value="1"/>
</dbReference>
<keyword evidence="9" id="KW-0963">Cytoplasm</keyword>
<evidence type="ECO:0000256" key="1">
    <source>
        <dbReference type="ARBA" id="ARBA00004123"/>
    </source>
</evidence>
<evidence type="ECO:0000256" key="8">
    <source>
        <dbReference type="ARBA" id="ARBA00048017"/>
    </source>
</evidence>
<organism evidence="12 13">
    <name type="scientific">Phyllosticta citriasiana</name>
    <dbReference type="NCBI Taxonomy" id="595635"/>
    <lineage>
        <taxon>Eukaryota</taxon>
        <taxon>Fungi</taxon>
        <taxon>Dikarya</taxon>
        <taxon>Ascomycota</taxon>
        <taxon>Pezizomycotina</taxon>
        <taxon>Dothideomycetes</taxon>
        <taxon>Dothideomycetes incertae sedis</taxon>
        <taxon>Botryosphaeriales</taxon>
        <taxon>Phyllostictaceae</taxon>
        <taxon>Phyllosticta</taxon>
    </lineage>
</organism>
<dbReference type="EC" id="2.3.1.48" evidence="3 9"/>
<dbReference type="Gene3D" id="1.10.10.390">
    <property type="match status" value="1"/>
</dbReference>
<evidence type="ECO:0000256" key="9">
    <source>
        <dbReference type="PIRNR" id="PIRNR038084"/>
    </source>
</evidence>
<keyword evidence="7 9" id="KW-0012">Acyltransferase</keyword>
<keyword evidence="13" id="KW-1185">Reference proteome</keyword>
<sequence length="480" mass="55291">MADSLGIEAIQEFVANSNEALQINLVRRGKPVFEEPFNPAFTYPIFGEDETIFGYSDLELNLNFAAHDLKPSLQIKYDKKWVPMGETKAMDLEAILKEFLHPDALRPDNATKNGDDAADSKWRPPGQRLHRYSQGGRQFEIWYGSLADPALREILHRMQILIPLFIEGGTLQNLEDFDWTMERWKTFLLYEVTPLEDDADASPYTFAGFSTTYRLWVFPSPSVLGQDSKPGDLPKPASPLDSPSRERISQFVIIPPFQGQAHGSHLYNAMMSHFLNDSNVFEVTVEDPNEAFDDLRDWCDLARLRSNPEFESLTVADSVPEDALRPDATTPSHLILPEEVLSKLRRESKISTRQFHRLVEMHTMSKIPPMNRQPARITRKHKAADANDRRYYFWRHLVKERLYNHNRDQLMQVDASERVERVEHVLSGVEYDYQRLLEAAEKRAANGEGRSSRTIPSKRKAIVDDVSDDDDEVMETKRRK</sequence>
<comment type="catalytic activity">
    <reaction evidence="8 9">
        <text>L-lysyl-[protein] + acetyl-CoA = N(6)-acetyl-L-lysyl-[protein] + CoA + H(+)</text>
        <dbReference type="Rhea" id="RHEA:45948"/>
        <dbReference type="Rhea" id="RHEA-COMP:9752"/>
        <dbReference type="Rhea" id="RHEA-COMP:10731"/>
        <dbReference type="ChEBI" id="CHEBI:15378"/>
        <dbReference type="ChEBI" id="CHEBI:29969"/>
        <dbReference type="ChEBI" id="CHEBI:57287"/>
        <dbReference type="ChEBI" id="CHEBI:57288"/>
        <dbReference type="ChEBI" id="CHEBI:61930"/>
        <dbReference type="EC" id="2.3.1.48"/>
    </reaction>
</comment>
<evidence type="ECO:0000256" key="7">
    <source>
        <dbReference type="ARBA" id="ARBA00023315"/>
    </source>
</evidence>
<comment type="function">
    <text evidence="9">Catalytic component of the histone acetylase B (HAT-B) complex. Has intrinsic substrate specificity that modifies lysine in recognition sequence GXGKXG. Involved in DNA double-strand break repair.</text>
</comment>
<dbReference type="InterPro" id="IPR017380">
    <property type="entry name" value="Hist_AcTrfase_B-typ_cat-su"/>
</dbReference>